<dbReference type="GO" id="GO:0009294">
    <property type="term" value="P:DNA-mediated transformation"/>
    <property type="evidence" value="ECO:0007669"/>
    <property type="project" value="InterPro"/>
</dbReference>
<comment type="similarity">
    <text evidence="1">Belongs to the DprA/Smf family.</text>
</comment>
<dbReference type="AlphaFoldDB" id="A0A1G7HZR2"/>
<accession>A0A1G7HZR2</accession>
<dbReference type="InterPro" id="IPR003488">
    <property type="entry name" value="DprA"/>
</dbReference>
<evidence type="ECO:0000313" key="5">
    <source>
        <dbReference type="Proteomes" id="UP000199355"/>
    </source>
</evidence>
<dbReference type="Proteomes" id="UP000199355">
    <property type="component" value="Unassembled WGS sequence"/>
</dbReference>
<evidence type="ECO:0000313" key="4">
    <source>
        <dbReference type="EMBL" id="SDF05813.1"/>
    </source>
</evidence>
<dbReference type="SUPFAM" id="SSF102405">
    <property type="entry name" value="MCP/YpsA-like"/>
    <property type="match status" value="1"/>
</dbReference>
<dbReference type="Pfam" id="PF17782">
    <property type="entry name" value="WHD_DprA"/>
    <property type="match status" value="1"/>
</dbReference>
<evidence type="ECO:0000259" key="2">
    <source>
        <dbReference type="Pfam" id="PF02481"/>
    </source>
</evidence>
<gene>
    <name evidence="4" type="ORF">SAMN05192586_10192</name>
</gene>
<feature type="domain" description="Smf/DprA SLOG" evidence="2">
    <location>
        <begin position="94"/>
        <end position="302"/>
    </location>
</feature>
<proteinExistence type="inferred from homology"/>
<dbReference type="InterPro" id="IPR036388">
    <property type="entry name" value="WH-like_DNA-bd_sf"/>
</dbReference>
<dbReference type="OrthoDB" id="9785707at2"/>
<dbReference type="InterPro" id="IPR041614">
    <property type="entry name" value="DprA_WH"/>
</dbReference>
<dbReference type="PANTHER" id="PTHR43022">
    <property type="entry name" value="PROTEIN SMF"/>
    <property type="match status" value="1"/>
</dbReference>
<dbReference type="InterPro" id="IPR057666">
    <property type="entry name" value="DrpA_SLOG"/>
</dbReference>
<dbReference type="PANTHER" id="PTHR43022:SF1">
    <property type="entry name" value="PROTEIN SMF"/>
    <property type="match status" value="1"/>
</dbReference>
<sequence>MDATESAGRPWRAMDADQRREFWATLALRHCKGIGARTLAKLLRLYGSAYGAVEARQRWGDAGLLSASREFAAESWRAAARREWDSARGLEARILLWSDPGYPPLLREIPDAPAVLYCRGDGSLLRAPVFAVVGSRRATAQGKAAAAYMARCLAACGLTIVSGMAQGIDRVAHEAALGQVGRSIGVLGTGIDVRYPAANAPVFAAMEREGLLVSEFPPGTPPMAANFPVRNRIISGLALGVLVAEAASRSGSLVTARLALEQNREVYAVPGPALDAHCLGSQDLVRQGARPVFNAEDVLRDLAARLLPYGISPDTLPEAEKAAAADGFAAADGAAPQTVAAAAPAGDAGRAVGAAPAPSAVEPTPPAPPVAALLAPEAQGARLLAHLRERGPLQVDALGLALGLAPAALSGLLVGLEMQGKVRRLPGARYEVQA</sequence>
<keyword evidence="5" id="KW-1185">Reference proteome</keyword>
<dbReference type="Gene3D" id="3.40.50.450">
    <property type="match status" value="1"/>
</dbReference>
<dbReference type="NCBIfam" id="TIGR00732">
    <property type="entry name" value="dprA"/>
    <property type="match status" value="1"/>
</dbReference>
<dbReference type="Gene3D" id="1.10.10.10">
    <property type="entry name" value="Winged helix-like DNA-binding domain superfamily/Winged helix DNA-binding domain"/>
    <property type="match status" value="1"/>
</dbReference>
<name>A0A1G7HZR2_9BACT</name>
<evidence type="ECO:0000256" key="1">
    <source>
        <dbReference type="ARBA" id="ARBA00006525"/>
    </source>
</evidence>
<protein>
    <submittedName>
        <fullName evidence="4">DNA processing protein</fullName>
    </submittedName>
</protein>
<dbReference type="Pfam" id="PF02481">
    <property type="entry name" value="DNA_processg_A"/>
    <property type="match status" value="1"/>
</dbReference>
<evidence type="ECO:0000259" key="3">
    <source>
        <dbReference type="Pfam" id="PF17782"/>
    </source>
</evidence>
<feature type="domain" description="DprA winged helix" evidence="3">
    <location>
        <begin position="368"/>
        <end position="427"/>
    </location>
</feature>
<dbReference type="STRING" id="571438.SAMN05192586_10192"/>
<reference evidence="5" key="1">
    <citation type="submission" date="2016-10" db="EMBL/GenBank/DDBJ databases">
        <authorList>
            <person name="Varghese N."/>
            <person name="Submissions S."/>
        </authorList>
    </citation>
    <scope>NUCLEOTIDE SEQUENCE [LARGE SCALE GENOMIC DNA]</scope>
    <source>
        <strain evidence="5">KHC7</strain>
    </source>
</reference>
<organism evidence="4 5">
    <name type="scientific">Desulfovibrio legallii</name>
    <dbReference type="NCBI Taxonomy" id="571438"/>
    <lineage>
        <taxon>Bacteria</taxon>
        <taxon>Pseudomonadati</taxon>
        <taxon>Thermodesulfobacteriota</taxon>
        <taxon>Desulfovibrionia</taxon>
        <taxon>Desulfovibrionales</taxon>
        <taxon>Desulfovibrionaceae</taxon>
        <taxon>Desulfovibrio</taxon>
    </lineage>
</organism>
<dbReference type="EMBL" id="FNBX01000001">
    <property type="protein sequence ID" value="SDF05813.1"/>
    <property type="molecule type" value="Genomic_DNA"/>
</dbReference>